<dbReference type="GO" id="GO:0017171">
    <property type="term" value="F:serine hydrolase activity"/>
    <property type="evidence" value="ECO:0007669"/>
    <property type="project" value="TreeGrafter"/>
</dbReference>
<evidence type="ECO:0000256" key="3">
    <source>
        <dbReference type="ARBA" id="ARBA00022525"/>
    </source>
</evidence>
<sequence length="306" mass="33634">MKKLKITFPNFRSINKFTIISLDDPTPLLNASGFDPNRKTTIYTFGFQENATDFTVQRMIGVYLKFDVNILLLNWEEEANIPILGPASYGVIVFNVKQVGRKLGEAIIKLQDAGFYLPSLHLIGFSLGAHVMGYAGRYVKSKGYLISRITGLDPAGPLYDGLISFPGLDSSTASFVDIIHGNPGRLGTSENLGTVDIWPNCGQSVQPGCENNSIIMKPTRDGCSHNSAWRNFALFLEEPFSFPAREAASCYSWKAGEGTDQIIYMGDDIDRTAKGRFYLRTNSNSPYGLGYVGTKPAEVVNDDGVL</sequence>
<evidence type="ECO:0000313" key="6">
    <source>
        <dbReference type="EMBL" id="CAH0726257.1"/>
    </source>
</evidence>
<keyword evidence="7" id="KW-1185">Reference proteome</keyword>
<dbReference type="InterPro" id="IPR029058">
    <property type="entry name" value="AB_hydrolase_fold"/>
</dbReference>
<protein>
    <recommendedName>
        <fullName evidence="5">Lipase domain-containing protein</fullName>
    </recommendedName>
</protein>
<dbReference type="SUPFAM" id="SSF53474">
    <property type="entry name" value="alpha/beta-Hydrolases"/>
    <property type="match status" value="1"/>
</dbReference>
<comment type="subcellular location">
    <subcellularLocation>
        <location evidence="1">Secreted</location>
    </subcellularLocation>
</comment>
<dbReference type="GO" id="GO:0016042">
    <property type="term" value="P:lipid catabolic process"/>
    <property type="evidence" value="ECO:0007669"/>
    <property type="project" value="TreeGrafter"/>
</dbReference>
<evidence type="ECO:0000256" key="2">
    <source>
        <dbReference type="ARBA" id="ARBA00010701"/>
    </source>
</evidence>
<dbReference type="Gene3D" id="3.40.50.1820">
    <property type="entry name" value="alpha/beta hydrolase"/>
    <property type="match status" value="1"/>
</dbReference>
<dbReference type="PRINTS" id="PR00821">
    <property type="entry name" value="TAGLIPASE"/>
</dbReference>
<dbReference type="EMBL" id="OV170225">
    <property type="protein sequence ID" value="CAH0726257.1"/>
    <property type="molecule type" value="Genomic_DNA"/>
</dbReference>
<evidence type="ECO:0000256" key="4">
    <source>
        <dbReference type="RuleBase" id="RU004262"/>
    </source>
</evidence>
<dbReference type="InterPro" id="IPR000734">
    <property type="entry name" value="TAG_lipase"/>
</dbReference>
<evidence type="ECO:0000256" key="1">
    <source>
        <dbReference type="ARBA" id="ARBA00004613"/>
    </source>
</evidence>
<comment type="similarity">
    <text evidence="2 4">Belongs to the AB hydrolase superfamily. Lipase family.</text>
</comment>
<proteinExistence type="inferred from homology"/>
<keyword evidence="3" id="KW-0964">Secreted</keyword>
<dbReference type="Proteomes" id="UP000838878">
    <property type="component" value="Chromosome 5"/>
</dbReference>
<organism evidence="6 7">
    <name type="scientific">Brenthis ino</name>
    <name type="common">lesser marbled fritillary</name>
    <dbReference type="NCBI Taxonomy" id="405034"/>
    <lineage>
        <taxon>Eukaryota</taxon>
        <taxon>Metazoa</taxon>
        <taxon>Ecdysozoa</taxon>
        <taxon>Arthropoda</taxon>
        <taxon>Hexapoda</taxon>
        <taxon>Insecta</taxon>
        <taxon>Pterygota</taxon>
        <taxon>Neoptera</taxon>
        <taxon>Endopterygota</taxon>
        <taxon>Lepidoptera</taxon>
        <taxon>Glossata</taxon>
        <taxon>Ditrysia</taxon>
        <taxon>Papilionoidea</taxon>
        <taxon>Nymphalidae</taxon>
        <taxon>Heliconiinae</taxon>
        <taxon>Argynnini</taxon>
        <taxon>Brenthis</taxon>
    </lineage>
</organism>
<dbReference type="Pfam" id="PF00151">
    <property type="entry name" value="Lipase"/>
    <property type="match status" value="1"/>
</dbReference>
<gene>
    <name evidence="6" type="ORF">BINO364_LOCUS11737</name>
</gene>
<name>A0A8J9V6P9_9NEOP</name>
<accession>A0A8J9V6P9</accession>
<feature type="non-terminal residue" evidence="6">
    <location>
        <position position="306"/>
    </location>
</feature>
<dbReference type="GO" id="GO:0005615">
    <property type="term" value="C:extracellular space"/>
    <property type="evidence" value="ECO:0007669"/>
    <property type="project" value="TreeGrafter"/>
</dbReference>
<dbReference type="PANTHER" id="PTHR11610:SF173">
    <property type="entry name" value="LIPASE DOMAIN-CONTAINING PROTEIN-RELATED"/>
    <property type="match status" value="1"/>
</dbReference>
<dbReference type="GO" id="GO:0016298">
    <property type="term" value="F:lipase activity"/>
    <property type="evidence" value="ECO:0007669"/>
    <property type="project" value="InterPro"/>
</dbReference>
<dbReference type="OrthoDB" id="7407350at2759"/>
<reference evidence="6" key="1">
    <citation type="submission" date="2021-12" db="EMBL/GenBank/DDBJ databases">
        <authorList>
            <person name="Martin H S."/>
        </authorList>
    </citation>
    <scope>NUCLEOTIDE SEQUENCE</scope>
</reference>
<evidence type="ECO:0000259" key="5">
    <source>
        <dbReference type="Pfam" id="PF00151"/>
    </source>
</evidence>
<evidence type="ECO:0000313" key="7">
    <source>
        <dbReference type="Proteomes" id="UP000838878"/>
    </source>
</evidence>
<dbReference type="PANTHER" id="PTHR11610">
    <property type="entry name" value="LIPASE"/>
    <property type="match status" value="1"/>
</dbReference>
<dbReference type="AlphaFoldDB" id="A0A8J9V6P9"/>
<feature type="domain" description="Lipase" evidence="5">
    <location>
        <begin position="27"/>
        <end position="287"/>
    </location>
</feature>
<dbReference type="InterPro" id="IPR013818">
    <property type="entry name" value="Lipase"/>
</dbReference>